<organism evidence="1 2">
    <name type="scientific">Gossypium schwendimanii</name>
    <name type="common">Cotton</name>
    <dbReference type="NCBI Taxonomy" id="34291"/>
    <lineage>
        <taxon>Eukaryota</taxon>
        <taxon>Viridiplantae</taxon>
        <taxon>Streptophyta</taxon>
        <taxon>Embryophyta</taxon>
        <taxon>Tracheophyta</taxon>
        <taxon>Spermatophyta</taxon>
        <taxon>Magnoliopsida</taxon>
        <taxon>eudicotyledons</taxon>
        <taxon>Gunneridae</taxon>
        <taxon>Pentapetalae</taxon>
        <taxon>rosids</taxon>
        <taxon>malvids</taxon>
        <taxon>Malvales</taxon>
        <taxon>Malvaceae</taxon>
        <taxon>Malvoideae</taxon>
        <taxon>Gossypium</taxon>
    </lineage>
</organism>
<name>A0A7J9N7V1_GOSSC</name>
<dbReference type="AlphaFoldDB" id="A0A7J9N7V1"/>
<keyword evidence="2" id="KW-1185">Reference proteome</keyword>
<sequence>MGSNLHWIWDSQMLFLRVIQSWLFKTYNKQEMGQRMQWLLKV</sequence>
<evidence type="ECO:0000313" key="2">
    <source>
        <dbReference type="Proteomes" id="UP000593576"/>
    </source>
</evidence>
<proteinExistence type="predicted"/>
<evidence type="ECO:0000313" key="1">
    <source>
        <dbReference type="EMBL" id="MBA0879126.1"/>
    </source>
</evidence>
<dbReference type="EMBL" id="JABFAF010274183">
    <property type="protein sequence ID" value="MBA0879126.1"/>
    <property type="molecule type" value="Genomic_DNA"/>
</dbReference>
<gene>
    <name evidence="1" type="ORF">Goshw_016174</name>
</gene>
<reference evidence="1 2" key="1">
    <citation type="journal article" date="2019" name="Genome Biol. Evol.">
        <title>Insights into the evolution of the New World diploid cottons (Gossypium, subgenus Houzingenia) based on genome sequencing.</title>
        <authorList>
            <person name="Grover C.E."/>
            <person name="Arick M.A. 2nd"/>
            <person name="Thrash A."/>
            <person name="Conover J.L."/>
            <person name="Sanders W.S."/>
            <person name="Peterson D.G."/>
            <person name="Frelichowski J.E."/>
            <person name="Scheffler J.A."/>
            <person name="Scheffler B.E."/>
            <person name="Wendel J.F."/>
        </authorList>
    </citation>
    <scope>NUCLEOTIDE SEQUENCE [LARGE SCALE GENOMIC DNA]</scope>
    <source>
        <strain evidence="1">1</strain>
        <tissue evidence="1">Leaf</tissue>
    </source>
</reference>
<accession>A0A7J9N7V1</accession>
<dbReference type="OrthoDB" id="10309725at2759"/>
<protein>
    <submittedName>
        <fullName evidence="1">Uncharacterized protein</fullName>
    </submittedName>
</protein>
<dbReference type="Proteomes" id="UP000593576">
    <property type="component" value="Unassembled WGS sequence"/>
</dbReference>
<comment type="caution">
    <text evidence="1">The sequence shown here is derived from an EMBL/GenBank/DDBJ whole genome shotgun (WGS) entry which is preliminary data.</text>
</comment>